<sequence length="98" mass="11484">MPSSDSHGYSMPFASFRRSILTIRSEQVHSEMNHDSNMQDLELFQRQVFARFHELSLAKADDFLSVSWIHKLLDAFTGCQEDFRAILCKIKCCFQNHR</sequence>
<evidence type="ECO:0000313" key="1">
    <source>
        <dbReference type="EMBL" id="KAK4405080.1"/>
    </source>
</evidence>
<dbReference type="AlphaFoldDB" id="A0AAE2C198"/>
<dbReference type="EMBL" id="JACGWL010000003">
    <property type="protein sequence ID" value="KAK4405080.1"/>
    <property type="molecule type" value="Genomic_DNA"/>
</dbReference>
<dbReference type="Proteomes" id="UP001289374">
    <property type="component" value="Unassembled WGS sequence"/>
</dbReference>
<reference evidence="1" key="2">
    <citation type="journal article" date="2024" name="Plant">
        <title>Genomic evolution and insights into agronomic trait innovations of Sesamum species.</title>
        <authorList>
            <person name="Miao H."/>
            <person name="Wang L."/>
            <person name="Qu L."/>
            <person name="Liu H."/>
            <person name="Sun Y."/>
            <person name="Le M."/>
            <person name="Wang Q."/>
            <person name="Wei S."/>
            <person name="Zheng Y."/>
            <person name="Lin W."/>
            <person name="Duan Y."/>
            <person name="Cao H."/>
            <person name="Xiong S."/>
            <person name="Wang X."/>
            <person name="Wei L."/>
            <person name="Li C."/>
            <person name="Ma Q."/>
            <person name="Ju M."/>
            <person name="Zhao R."/>
            <person name="Li G."/>
            <person name="Mu C."/>
            <person name="Tian Q."/>
            <person name="Mei H."/>
            <person name="Zhang T."/>
            <person name="Gao T."/>
            <person name="Zhang H."/>
        </authorList>
    </citation>
    <scope>NUCLEOTIDE SEQUENCE</scope>
    <source>
        <strain evidence="1">K16</strain>
    </source>
</reference>
<organism evidence="1 2">
    <name type="scientific">Sesamum angolense</name>
    <dbReference type="NCBI Taxonomy" id="2727404"/>
    <lineage>
        <taxon>Eukaryota</taxon>
        <taxon>Viridiplantae</taxon>
        <taxon>Streptophyta</taxon>
        <taxon>Embryophyta</taxon>
        <taxon>Tracheophyta</taxon>
        <taxon>Spermatophyta</taxon>
        <taxon>Magnoliopsida</taxon>
        <taxon>eudicotyledons</taxon>
        <taxon>Gunneridae</taxon>
        <taxon>Pentapetalae</taxon>
        <taxon>asterids</taxon>
        <taxon>lamiids</taxon>
        <taxon>Lamiales</taxon>
        <taxon>Pedaliaceae</taxon>
        <taxon>Sesamum</taxon>
    </lineage>
</organism>
<keyword evidence="2" id="KW-1185">Reference proteome</keyword>
<protein>
    <submittedName>
        <fullName evidence="1">Uncharacterized protein</fullName>
    </submittedName>
</protein>
<dbReference type="InterPro" id="IPR008511">
    <property type="entry name" value="ROH1-like"/>
</dbReference>
<proteinExistence type="predicted"/>
<gene>
    <name evidence="1" type="ORF">Sango_0514500</name>
</gene>
<dbReference type="Pfam" id="PF05633">
    <property type="entry name" value="ROH1-like"/>
    <property type="match status" value="1"/>
</dbReference>
<name>A0AAE2C198_9LAMI</name>
<accession>A0AAE2C198</accession>
<reference evidence="1" key="1">
    <citation type="submission" date="2020-06" db="EMBL/GenBank/DDBJ databases">
        <authorList>
            <person name="Li T."/>
            <person name="Hu X."/>
            <person name="Zhang T."/>
            <person name="Song X."/>
            <person name="Zhang H."/>
            <person name="Dai N."/>
            <person name="Sheng W."/>
            <person name="Hou X."/>
            <person name="Wei L."/>
        </authorList>
    </citation>
    <scope>NUCLEOTIDE SEQUENCE</scope>
    <source>
        <strain evidence="1">K16</strain>
        <tissue evidence="1">Leaf</tissue>
    </source>
</reference>
<evidence type="ECO:0000313" key="2">
    <source>
        <dbReference type="Proteomes" id="UP001289374"/>
    </source>
</evidence>
<comment type="caution">
    <text evidence="1">The sequence shown here is derived from an EMBL/GenBank/DDBJ whole genome shotgun (WGS) entry which is preliminary data.</text>
</comment>